<dbReference type="SUPFAM" id="SSF58014">
    <property type="entry name" value="Coiled-coil domain of nucleotide exchange factor GrpE"/>
    <property type="match status" value="1"/>
</dbReference>
<keyword evidence="3 4" id="KW-0346">Stress response</keyword>
<evidence type="ECO:0000256" key="5">
    <source>
        <dbReference type="RuleBase" id="RU004478"/>
    </source>
</evidence>
<dbReference type="CDD" id="cd00446">
    <property type="entry name" value="GrpE"/>
    <property type="match status" value="1"/>
</dbReference>
<evidence type="ECO:0000313" key="7">
    <source>
        <dbReference type="EMBL" id="KKR12867.1"/>
    </source>
</evidence>
<dbReference type="GO" id="GO:0006457">
    <property type="term" value="P:protein folding"/>
    <property type="evidence" value="ECO:0007669"/>
    <property type="project" value="InterPro"/>
</dbReference>
<dbReference type="PROSITE" id="PS01071">
    <property type="entry name" value="GRPE"/>
    <property type="match status" value="1"/>
</dbReference>
<dbReference type="STRING" id="1619013.UT41_C0001G0411"/>
<dbReference type="PANTHER" id="PTHR21237:SF23">
    <property type="entry name" value="GRPE PROTEIN HOMOLOG, MITOCHONDRIAL"/>
    <property type="match status" value="1"/>
</dbReference>
<dbReference type="PRINTS" id="PR00773">
    <property type="entry name" value="GRPEPROTEIN"/>
</dbReference>
<comment type="subcellular location">
    <subcellularLocation>
        <location evidence="3">Cytoplasm</location>
    </subcellularLocation>
</comment>
<dbReference type="GO" id="GO:0051082">
    <property type="term" value="F:unfolded protein binding"/>
    <property type="evidence" value="ECO:0007669"/>
    <property type="project" value="TreeGrafter"/>
</dbReference>
<evidence type="ECO:0000256" key="3">
    <source>
        <dbReference type="HAMAP-Rule" id="MF_01151"/>
    </source>
</evidence>
<feature type="region of interest" description="Disordered" evidence="6">
    <location>
        <begin position="1"/>
        <end position="32"/>
    </location>
</feature>
<dbReference type="GO" id="GO:0000774">
    <property type="term" value="F:adenyl-nucleotide exchange factor activity"/>
    <property type="evidence" value="ECO:0007669"/>
    <property type="project" value="InterPro"/>
</dbReference>
<proteinExistence type="inferred from homology"/>
<dbReference type="Pfam" id="PF01025">
    <property type="entry name" value="GrpE"/>
    <property type="match status" value="1"/>
</dbReference>
<accession>A0A0G0RGS8</accession>
<evidence type="ECO:0000313" key="8">
    <source>
        <dbReference type="Proteomes" id="UP000034665"/>
    </source>
</evidence>
<dbReference type="Gene3D" id="2.30.22.10">
    <property type="entry name" value="Head domain of nucleotide exchange factor GrpE"/>
    <property type="match status" value="1"/>
</dbReference>
<dbReference type="InterPro" id="IPR000740">
    <property type="entry name" value="GrpE"/>
</dbReference>
<dbReference type="Proteomes" id="UP000034665">
    <property type="component" value="Unassembled WGS sequence"/>
</dbReference>
<evidence type="ECO:0000256" key="6">
    <source>
        <dbReference type="SAM" id="MobiDB-lite"/>
    </source>
</evidence>
<dbReference type="HAMAP" id="MF_01151">
    <property type="entry name" value="GrpE"/>
    <property type="match status" value="1"/>
</dbReference>
<dbReference type="Gene3D" id="3.90.20.20">
    <property type="match status" value="1"/>
</dbReference>
<sequence>MEETTQHNAGQDEQEEAPALTQTEQLQKERDEYLDGWQRARAELVNYKKDESKRIDDMMKFANGSLIRELIMVVDNFDLAIAAMEMHGGVEKGIYLIKAQLEDVLKQYGLEKTPVAIGDQFDPAIHEAVVSVDSELASGSVVEEIGRGYYLHGKLIRPSQVKVAK</sequence>
<comment type="similarity">
    <text evidence="1 3 5">Belongs to the GrpE family.</text>
</comment>
<evidence type="ECO:0000256" key="1">
    <source>
        <dbReference type="ARBA" id="ARBA00009054"/>
    </source>
</evidence>
<organism evidence="7 8">
    <name type="scientific">Candidatus Wolfebacteria bacterium GW2011_GWC2_39_22</name>
    <dbReference type="NCBI Taxonomy" id="1619013"/>
    <lineage>
        <taxon>Bacteria</taxon>
        <taxon>Candidatus Wolfeibacteriota</taxon>
    </lineage>
</organism>
<keyword evidence="3" id="KW-0963">Cytoplasm</keyword>
<comment type="caution">
    <text evidence="7">The sequence shown here is derived from an EMBL/GenBank/DDBJ whole genome shotgun (WGS) entry which is preliminary data.</text>
</comment>
<evidence type="ECO:0000256" key="2">
    <source>
        <dbReference type="ARBA" id="ARBA00023186"/>
    </source>
</evidence>
<keyword evidence="2 3" id="KW-0143">Chaperone</keyword>
<reference evidence="7 8" key="1">
    <citation type="journal article" date="2015" name="Nature">
        <title>rRNA introns, odd ribosomes, and small enigmatic genomes across a large radiation of phyla.</title>
        <authorList>
            <person name="Brown C.T."/>
            <person name="Hug L.A."/>
            <person name="Thomas B.C."/>
            <person name="Sharon I."/>
            <person name="Castelle C.J."/>
            <person name="Singh A."/>
            <person name="Wilkins M.J."/>
            <person name="Williams K.H."/>
            <person name="Banfield J.F."/>
        </authorList>
    </citation>
    <scope>NUCLEOTIDE SEQUENCE [LARGE SCALE GENOMIC DNA]</scope>
</reference>
<dbReference type="GO" id="GO:0051087">
    <property type="term" value="F:protein-folding chaperone binding"/>
    <property type="evidence" value="ECO:0007669"/>
    <property type="project" value="InterPro"/>
</dbReference>
<feature type="compositionally biased region" description="Polar residues" evidence="6">
    <location>
        <begin position="1"/>
        <end position="11"/>
    </location>
</feature>
<dbReference type="AlphaFoldDB" id="A0A0G0RGS8"/>
<dbReference type="InterPro" id="IPR009012">
    <property type="entry name" value="GrpE_head"/>
</dbReference>
<dbReference type="GO" id="GO:0042803">
    <property type="term" value="F:protein homodimerization activity"/>
    <property type="evidence" value="ECO:0007669"/>
    <property type="project" value="InterPro"/>
</dbReference>
<dbReference type="EMBL" id="LBWR01000001">
    <property type="protein sequence ID" value="KKR12867.1"/>
    <property type="molecule type" value="Genomic_DNA"/>
</dbReference>
<protein>
    <recommendedName>
        <fullName evidence="3 4">Protein GrpE</fullName>
    </recommendedName>
    <alternativeName>
        <fullName evidence="3">HSP-70 cofactor</fullName>
    </alternativeName>
</protein>
<evidence type="ECO:0000256" key="4">
    <source>
        <dbReference type="RuleBase" id="RU000639"/>
    </source>
</evidence>
<dbReference type="SUPFAM" id="SSF51064">
    <property type="entry name" value="Head domain of nucleotide exchange factor GrpE"/>
    <property type="match status" value="1"/>
</dbReference>
<comment type="subunit">
    <text evidence="3">Homodimer.</text>
</comment>
<comment type="function">
    <text evidence="3 4">Participates actively in the response to hyperosmotic and heat shock by preventing the aggregation of stress-denatured proteins, in association with DnaK and GrpE. It is the nucleotide exchange factor for DnaK and may function as a thermosensor. Unfolded proteins bind initially to DnaJ; upon interaction with the DnaJ-bound protein, DnaK hydrolyzes its bound ATP, resulting in the formation of a stable complex. GrpE releases ADP from DnaK; ATP binding to DnaK triggers the release of the substrate protein, thus completing the reaction cycle. Several rounds of ATP-dependent interactions between DnaJ, DnaK and GrpE are required for fully efficient folding.</text>
</comment>
<name>A0A0G0RGS8_9BACT</name>
<dbReference type="InterPro" id="IPR013805">
    <property type="entry name" value="GrpE_CC"/>
</dbReference>
<gene>
    <name evidence="3" type="primary">grpE</name>
    <name evidence="7" type="ORF">UT41_C0001G0411</name>
</gene>
<dbReference type="PANTHER" id="PTHR21237">
    <property type="entry name" value="GRPE PROTEIN"/>
    <property type="match status" value="1"/>
</dbReference>
<dbReference type="GO" id="GO:0005737">
    <property type="term" value="C:cytoplasm"/>
    <property type="evidence" value="ECO:0007669"/>
    <property type="project" value="UniProtKB-SubCell"/>
</dbReference>